<dbReference type="GO" id="GO:0006261">
    <property type="term" value="P:DNA-templated DNA replication"/>
    <property type="evidence" value="ECO:0007669"/>
    <property type="project" value="TreeGrafter"/>
</dbReference>
<organism evidence="2 3">
    <name type="scientific">Mycena belliarum</name>
    <dbReference type="NCBI Taxonomy" id="1033014"/>
    <lineage>
        <taxon>Eukaryota</taxon>
        <taxon>Fungi</taxon>
        <taxon>Dikarya</taxon>
        <taxon>Basidiomycota</taxon>
        <taxon>Agaricomycotina</taxon>
        <taxon>Agaricomycetes</taxon>
        <taxon>Agaricomycetidae</taxon>
        <taxon>Agaricales</taxon>
        <taxon>Marasmiineae</taxon>
        <taxon>Mycenaceae</taxon>
        <taxon>Mycena</taxon>
    </lineage>
</organism>
<dbReference type="EMBL" id="JARJCN010000020">
    <property type="protein sequence ID" value="KAJ7091539.1"/>
    <property type="molecule type" value="Genomic_DNA"/>
</dbReference>
<protein>
    <submittedName>
        <fullName evidence="2">DNA polymerase delta, subunit 4-domain-containing protein</fullName>
    </submittedName>
</protein>
<feature type="region of interest" description="Disordered" evidence="1">
    <location>
        <begin position="24"/>
        <end position="109"/>
    </location>
</feature>
<evidence type="ECO:0000313" key="3">
    <source>
        <dbReference type="Proteomes" id="UP001222325"/>
    </source>
</evidence>
<gene>
    <name evidence="2" type="ORF">B0H15DRAFT_836581</name>
</gene>
<dbReference type="Proteomes" id="UP001222325">
    <property type="component" value="Unassembled WGS sequence"/>
</dbReference>
<sequence length="214" mass="23504">MPKSSYRSKSAASSSLKQGTLLFSASKRTASSSSSSQKLGKRSATLSSQPIAPVDSDSDEIEVDDIEISSVDDDDDEVDIIEPAEPAAKESPRPKVAVSRPSIVQATRPKASQLNELELDAKDAKWKQYLKAARAKRGAKGKLIHAEEQDEFHEALRVFDLSYEYGPCIGVSRLERWERASALGLHPPSEVHDILTTRQGADRSYAQPVFYEDV</sequence>
<feature type="compositionally biased region" description="Acidic residues" evidence="1">
    <location>
        <begin position="56"/>
        <end position="82"/>
    </location>
</feature>
<evidence type="ECO:0000256" key="1">
    <source>
        <dbReference type="SAM" id="MobiDB-lite"/>
    </source>
</evidence>
<accession>A0AAD6XVX0</accession>
<keyword evidence="3" id="KW-1185">Reference proteome</keyword>
<dbReference type="Pfam" id="PF04081">
    <property type="entry name" value="DNA_pol_delta_4"/>
    <property type="match status" value="1"/>
</dbReference>
<dbReference type="GO" id="GO:0003887">
    <property type="term" value="F:DNA-directed DNA polymerase activity"/>
    <property type="evidence" value="ECO:0007669"/>
    <property type="project" value="TreeGrafter"/>
</dbReference>
<evidence type="ECO:0000313" key="2">
    <source>
        <dbReference type="EMBL" id="KAJ7091539.1"/>
    </source>
</evidence>
<reference evidence="2" key="1">
    <citation type="submission" date="2023-03" db="EMBL/GenBank/DDBJ databases">
        <title>Massive genome expansion in bonnet fungi (Mycena s.s.) driven by repeated elements and novel gene families across ecological guilds.</title>
        <authorList>
            <consortium name="Lawrence Berkeley National Laboratory"/>
            <person name="Harder C.B."/>
            <person name="Miyauchi S."/>
            <person name="Viragh M."/>
            <person name="Kuo A."/>
            <person name="Thoen E."/>
            <person name="Andreopoulos B."/>
            <person name="Lu D."/>
            <person name="Skrede I."/>
            <person name="Drula E."/>
            <person name="Henrissat B."/>
            <person name="Morin E."/>
            <person name="Kohler A."/>
            <person name="Barry K."/>
            <person name="LaButti K."/>
            <person name="Morin E."/>
            <person name="Salamov A."/>
            <person name="Lipzen A."/>
            <person name="Mereny Z."/>
            <person name="Hegedus B."/>
            <person name="Baldrian P."/>
            <person name="Stursova M."/>
            <person name="Weitz H."/>
            <person name="Taylor A."/>
            <person name="Grigoriev I.V."/>
            <person name="Nagy L.G."/>
            <person name="Martin F."/>
            <person name="Kauserud H."/>
        </authorList>
    </citation>
    <scope>NUCLEOTIDE SEQUENCE</scope>
    <source>
        <strain evidence="2">CBHHK173m</strain>
    </source>
</reference>
<dbReference type="InterPro" id="IPR007218">
    <property type="entry name" value="DNA_pol_delta_4"/>
</dbReference>
<name>A0AAD6XVX0_9AGAR</name>
<dbReference type="PANTHER" id="PTHR14303:SF0">
    <property type="entry name" value="DNA POLYMERASE DELTA SUBUNIT 4"/>
    <property type="match status" value="1"/>
</dbReference>
<dbReference type="AlphaFoldDB" id="A0AAD6XVX0"/>
<feature type="compositionally biased region" description="Low complexity" evidence="1">
    <location>
        <begin position="24"/>
        <end position="44"/>
    </location>
</feature>
<dbReference type="GO" id="GO:0000731">
    <property type="term" value="P:DNA synthesis involved in DNA repair"/>
    <property type="evidence" value="ECO:0007669"/>
    <property type="project" value="InterPro"/>
</dbReference>
<dbReference type="GO" id="GO:0043625">
    <property type="term" value="C:delta DNA polymerase complex"/>
    <property type="evidence" value="ECO:0007669"/>
    <property type="project" value="TreeGrafter"/>
</dbReference>
<comment type="caution">
    <text evidence="2">The sequence shown here is derived from an EMBL/GenBank/DDBJ whole genome shotgun (WGS) entry which is preliminary data.</text>
</comment>
<proteinExistence type="predicted"/>
<dbReference type="PANTHER" id="PTHR14303">
    <property type="entry name" value="DNA POLYMERASE DELTA SUBUNIT 4"/>
    <property type="match status" value="1"/>
</dbReference>